<dbReference type="AlphaFoldDB" id="A0A7R9Q664"/>
<dbReference type="EMBL" id="OC865674">
    <property type="protein sequence ID" value="CAD7632511.1"/>
    <property type="molecule type" value="Genomic_DNA"/>
</dbReference>
<dbReference type="EMBL" id="CAJPIZ010011099">
    <property type="protein sequence ID" value="CAG2112941.1"/>
    <property type="molecule type" value="Genomic_DNA"/>
</dbReference>
<reference evidence="1" key="1">
    <citation type="submission" date="2020-11" db="EMBL/GenBank/DDBJ databases">
        <authorList>
            <person name="Tran Van P."/>
        </authorList>
    </citation>
    <scope>NUCLEOTIDE SEQUENCE</scope>
</reference>
<gene>
    <name evidence="1" type="ORF">OSB1V03_LOCUS12914</name>
</gene>
<dbReference type="Proteomes" id="UP000759131">
    <property type="component" value="Unassembled WGS sequence"/>
</dbReference>
<protein>
    <submittedName>
        <fullName evidence="1">Uncharacterized protein</fullName>
    </submittedName>
</protein>
<keyword evidence="2" id="KW-1185">Reference proteome</keyword>
<evidence type="ECO:0000313" key="2">
    <source>
        <dbReference type="Proteomes" id="UP000759131"/>
    </source>
</evidence>
<sequence>MQYDMKLLLHKCCTKFDCELLAKNQSRNLRIHSASLNKSSIINGINNSNNNDIQKHKYNNNDMNCSTKSDDYVCSSNTLTITYCSTIIMNYKLFVHMIYTFSIYRLFVEILVVV</sequence>
<evidence type="ECO:0000313" key="1">
    <source>
        <dbReference type="EMBL" id="CAD7632511.1"/>
    </source>
</evidence>
<organism evidence="1">
    <name type="scientific">Medioppia subpectinata</name>
    <dbReference type="NCBI Taxonomy" id="1979941"/>
    <lineage>
        <taxon>Eukaryota</taxon>
        <taxon>Metazoa</taxon>
        <taxon>Ecdysozoa</taxon>
        <taxon>Arthropoda</taxon>
        <taxon>Chelicerata</taxon>
        <taxon>Arachnida</taxon>
        <taxon>Acari</taxon>
        <taxon>Acariformes</taxon>
        <taxon>Sarcoptiformes</taxon>
        <taxon>Oribatida</taxon>
        <taxon>Brachypylina</taxon>
        <taxon>Oppioidea</taxon>
        <taxon>Oppiidae</taxon>
        <taxon>Medioppia</taxon>
    </lineage>
</organism>
<name>A0A7R9Q664_9ACAR</name>
<proteinExistence type="predicted"/>
<accession>A0A7R9Q664</accession>